<keyword evidence="1" id="KW-1133">Transmembrane helix</keyword>
<dbReference type="AlphaFoldDB" id="A0A831QQK2"/>
<dbReference type="PANTHER" id="PTHR28008:SF1">
    <property type="entry name" value="DOMAIN PROTEIN, PUTATIVE (AFU_ORTHOLOGUE AFUA_3G10980)-RELATED"/>
    <property type="match status" value="1"/>
</dbReference>
<gene>
    <name evidence="3" type="ORF">ENH87_11355</name>
</gene>
<dbReference type="PANTHER" id="PTHR28008">
    <property type="entry name" value="DOMAIN PROTEIN, PUTATIVE (AFU_ORTHOLOGUE AFUA_3G10980)-RELATED"/>
    <property type="match status" value="1"/>
</dbReference>
<dbReference type="Pfam" id="PF04892">
    <property type="entry name" value="VanZ"/>
    <property type="match status" value="1"/>
</dbReference>
<feature type="transmembrane region" description="Helical" evidence="1">
    <location>
        <begin position="7"/>
        <end position="26"/>
    </location>
</feature>
<protein>
    <recommendedName>
        <fullName evidence="2">VanZ-like domain-containing protein</fullName>
    </recommendedName>
</protein>
<dbReference type="InterPro" id="IPR006976">
    <property type="entry name" value="VanZ-like"/>
</dbReference>
<keyword evidence="1" id="KW-0472">Membrane</keyword>
<reference evidence="3" key="1">
    <citation type="journal article" date="2020" name="mSystems">
        <title>Genome- and Community-Level Interaction Insights into Carbon Utilization and Element Cycling Functions of Hydrothermarchaeota in Hydrothermal Sediment.</title>
        <authorList>
            <person name="Zhou Z."/>
            <person name="Liu Y."/>
            <person name="Xu W."/>
            <person name="Pan J."/>
            <person name="Luo Z.H."/>
            <person name="Li M."/>
        </authorList>
    </citation>
    <scope>NUCLEOTIDE SEQUENCE [LARGE SCALE GENOMIC DNA]</scope>
    <source>
        <strain evidence="3">HyVt-345</strain>
    </source>
</reference>
<dbReference type="EMBL" id="DRGL01000040">
    <property type="protein sequence ID" value="HEA21505.1"/>
    <property type="molecule type" value="Genomic_DNA"/>
</dbReference>
<sequence length="132" mass="14589">MLKAKKFSIAFFGWMAFVAWACLTTFPEDGTLGLDIPNFDKVVHFCFYFGAAVLGTLFAKETWHAKRSLVGSLIWVVIGVVLFGIIIEVLQHTLTTDREGDILDVLANTCGAIAGATTMKLLFSNKRGLNWK</sequence>
<dbReference type="Proteomes" id="UP000886191">
    <property type="component" value="Unassembled WGS sequence"/>
</dbReference>
<evidence type="ECO:0000313" key="3">
    <source>
        <dbReference type="EMBL" id="HEA21505.1"/>
    </source>
</evidence>
<accession>A0A831QQK2</accession>
<comment type="caution">
    <text evidence="3">The sequence shown here is derived from an EMBL/GenBank/DDBJ whole genome shotgun (WGS) entry which is preliminary data.</text>
</comment>
<feature type="transmembrane region" description="Helical" evidence="1">
    <location>
        <begin position="71"/>
        <end position="90"/>
    </location>
</feature>
<feature type="transmembrane region" description="Helical" evidence="1">
    <location>
        <begin position="42"/>
        <end position="59"/>
    </location>
</feature>
<feature type="domain" description="VanZ-like" evidence="2">
    <location>
        <begin position="36"/>
        <end position="122"/>
    </location>
</feature>
<keyword evidence="1" id="KW-0812">Transmembrane</keyword>
<proteinExistence type="predicted"/>
<name>A0A831QQK2_9FLAO</name>
<evidence type="ECO:0000259" key="2">
    <source>
        <dbReference type="Pfam" id="PF04892"/>
    </source>
</evidence>
<dbReference type="NCBIfam" id="NF037970">
    <property type="entry name" value="vanZ_1"/>
    <property type="match status" value="1"/>
</dbReference>
<feature type="transmembrane region" description="Helical" evidence="1">
    <location>
        <begin position="102"/>
        <end position="123"/>
    </location>
</feature>
<evidence type="ECO:0000256" key="1">
    <source>
        <dbReference type="SAM" id="Phobius"/>
    </source>
</evidence>
<organism evidence="3">
    <name type="scientific">Pricia antarctica</name>
    <dbReference type="NCBI Taxonomy" id="641691"/>
    <lineage>
        <taxon>Bacteria</taxon>
        <taxon>Pseudomonadati</taxon>
        <taxon>Bacteroidota</taxon>
        <taxon>Flavobacteriia</taxon>
        <taxon>Flavobacteriales</taxon>
        <taxon>Flavobacteriaceae</taxon>
        <taxon>Pricia</taxon>
    </lineage>
</organism>